<evidence type="ECO:0000256" key="2">
    <source>
        <dbReference type="ARBA" id="ARBA00023015"/>
    </source>
</evidence>
<dbReference type="SUPFAM" id="SSF46785">
    <property type="entry name" value="Winged helix' DNA-binding domain"/>
    <property type="match status" value="1"/>
</dbReference>
<reference evidence="7" key="1">
    <citation type="submission" date="2016-10" db="EMBL/GenBank/DDBJ databases">
        <authorList>
            <person name="Varghese N."/>
            <person name="Submissions S."/>
        </authorList>
    </citation>
    <scope>NUCLEOTIDE SEQUENCE [LARGE SCALE GENOMIC DNA]</scope>
    <source>
        <strain evidence="7">CGMCC 4.3525</strain>
    </source>
</reference>
<dbReference type="InterPro" id="IPR036390">
    <property type="entry name" value="WH_DNA-bd_sf"/>
</dbReference>
<keyword evidence="3 6" id="KW-0238">DNA-binding</keyword>
<keyword evidence="4" id="KW-0804">Transcription</keyword>
<evidence type="ECO:0000256" key="1">
    <source>
        <dbReference type="ARBA" id="ARBA00009437"/>
    </source>
</evidence>
<dbReference type="GO" id="GO:0032993">
    <property type="term" value="C:protein-DNA complex"/>
    <property type="evidence" value="ECO:0007669"/>
    <property type="project" value="TreeGrafter"/>
</dbReference>
<gene>
    <name evidence="6" type="ORF">SAMN05216188_102185</name>
</gene>
<dbReference type="Gene3D" id="3.40.190.290">
    <property type="match status" value="1"/>
</dbReference>
<dbReference type="OrthoDB" id="9803735at2"/>
<dbReference type="PANTHER" id="PTHR30346:SF28">
    <property type="entry name" value="HTH-TYPE TRANSCRIPTIONAL REGULATOR CYNR"/>
    <property type="match status" value="1"/>
</dbReference>
<dbReference type="AlphaFoldDB" id="A0A1H9DJX7"/>
<evidence type="ECO:0000313" key="7">
    <source>
        <dbReference type="Proteomes" id="UP000199352"/>
    </source>
</evidence>
<dbReference type="PANTHER" id="PTHR30346">
    <property type="entry name" value="TRANSCRIPTIONAL DUAL REGULATOR HCAR-RELATED"/>
    <property type="match status" value="1"/>
</dbReference>
<dbReference type="InterPro" id="IPR005119">
    <property type="entry name" value="LysR_subst-bd"/>
</dbReference>
<dbReference type="Proteomes" id="UP000199352">
    <property type="component" value="Unassembled WGS sequence"/>
</dbReference>
<evidence type="ECO:0000259" key="5">
    <source>
        <dbReference type="PROSITE" id="PS50931"/>
    </source>
</evidence>
<dbReference type="Pfam" id="PF00126">
    <property type="entry name" value="HTH_1"/>
    <property type="match status" value="1"/>
</dbReference>
<organism evidence="6 7">
    <name type="scientific">Lentzea xinjiangensis</name>
    <dbReference type="NCBI Taxonomy" id="402600"/>
    <lineage>
        <taxon>Bacteria</taxon>
        <taxon>Bacillati</taxon>
        <taxon>Actinomycetota</taxon>
        <taxon>Actinomycetes</taxon>
        <taxon>Pseudonocardiales</taxon>
        <taxon>Pseudonocardiaceae</taxon>
        <taxon>Lentzea</taxon>
    </lineage>
</organism>
<dbReference type="EMBL" id="FOFR01000002">
    <property type="protein sequence ID" value="SEQ13796.1"/>
    <property type="molecule type" value="Genomic_DNA"/>
</dbReference>
<accession>A0A1H9DJX7</accession>
<name>A0A1H9DJX7_9PSEU</name>
<dbReference type="Pfam" id="PF03466">
    <property type="entry name" value="LysR_substrate"/>
    <property type="match status" value="1"/>
</dbReference>
<keyword evidence="7" id="KW-1185">Reference proteome</keyword>
<protein>
    <submittedName>
        <fullName evidence="6">DNA-binding transcriptional regulator, LysR family</fullName>
    </submittedName>
</protein>
<evidence type="ECO:0000256" key="3">
    <source>
        <dbReference type="ARBA" id="ARBA00023125"/>
    </source>
</evidence>
<dbReference type="STRING" id="402600.SAMN05216188_102185"/>
<dbReference type="CDD" id="cd08434">
    <property type="entry name" value="PBP2_GltC_like"/>
    <property type="match status" value="1"/>
</dbReference>
<dbReference type="Gene3D" id="1.10.10.10">
    <property type="entry name" value="Winged helix-like DNA-binding domain superfamily/Winged helix DNA-binding domain"/>
    <property type="match status" value="1"/>
</dbReference>
<evidence type="ECO:0000313" key="6">
    <source>
        <dbReference type="EMBL" id="SEQ13796.1"/>
    </source>
</evidence>
<dbReference type="SUPFAM" id="SSF53850">
    <property type="entry name" value="Periplasmic binding protein-like II"/>
    <property type="match status" value="1"/>
</dbReference>
<dbReference type="InterPro" id="IPR000847">
    <property type="entry name" value="LysR_HTH_N"/>
</dbReference>
<sequence length="303" mass="33228">MRQNQFMDESELAPKLAVLKALAADEHVTRVAASVGLPQPTVSRWLAELGERLGAPVVTRHGRRVRLTRAGRLLAEAATRSLAALEPGLREVEEELDPEKGRVVLGFLHMLGRSVVPELVRGFRTEHPHVRFGLVQNARQAVVDKLSRGEIDLALVAPPPGGPEFESHVLFEQELVVVVPSAHRLAERDAVRLRDLADEDFILLEHGYGLRQITDDLCAAAGFTPKVAFEGQETETVRGLVAAGLGVALLPHPEFAPPAGVRELPLTPRSVRAFGLAWLRDHPLPPAVRAFRDHALRAHEAQR</sequence>
<proteinExistence type="inferred from homology"/>
<feature type="domain" description="HTH lysR-type" evidence="5">
    <location>
        <begin position="16"/>
        <end position="68"/>
    </location>
</feature>
<dbReference type="GO" id="GO:0003677">
    <property type="term" value="F:DNA binding"/>
    <property type="evidence" value="ECO:0007669"/>
    <property type="project" value="UniProtKB-KW"/>
</dbReference>
<dbReference type="InterPro" id="IPR036388">
    <property type="entry name" value="WH-like_DNA-bd_sf"/>
</dbReference>
<dbReference type="PROSITE" id="PS50931">
    <property type="entry name" value="HTH_LYSR"/>
    <property type="match status" value="1"/>
</dbReference>
<evidence type="ECO:0000256" key="4">
    <source>
        <dbReference type="ARBA" id="ARBA00023163"/>
    </source>
</evidence>
<keyword evidence="2" id="KW-0805">Transcription regulation</keyword>
<comment type="similarity">
    <text evidence="1">Belongs to the LysR transcriptional regulatory family.</text>
</comment>
<dbReference type="GO" id="GO:0003700">
    <property type="term" value="F:DNA-binding transcription factor activity"/>
    <property type="evidence" value="ECO:0007669"/>
    <property type="project" value="InterPro"/>
</dbReference>